<gene>
    <name evidence="1" type="ORF">E5S67_03161</name>
</gene>
<dbReference type="Proteomes" id="UP000702425">
    <property type="component" value="Unassembled WGS sequence"/>
</dbReference>
<organism evidence="1 2">
    <name type="scientific">Microcoleus asticus IPMA8</name>
    <dbReference type="NCBI Taxonomy" id="2563858"/>
    <lineage>
        <taxon>Bacteria</taxon>
        <taxon>Bacillati</taxon>
        <taxon>Cyanobacteriota</taxon>
        <taxon>Cyanophyceae</taxon>
        <taxon>Oscillatoriophycideae</taxon>
        <taxon>Oscillatoriales</taxon>
        <taxon>Microcoleaceae</taxon>
        <taxon>Microcoleus</taxon>
        <taxon>Microcoleus asticus</taxon>
    </lineage>
</organism>
<evidence type="ECO:0000313" key="1">
    <source>
        <dbReference type="EMBL" id="NQE35429.1"/>
    </source>
</evidence>
<protein>
    <submittedName>
        <fullName evidence="1">Uncharacterized protein</fullName>
    </submittedName>
</protein>
<dbReference type="Pfam" id="PF09997">
    <property type="entry name" value="DUF2238"/>
    <property type="match status" value="1"/>
</dbReference>
<keyword evidence="2" id="KW-1185">Reference proteome</keyword>
<dbReference type="EMBL" id="SRRZ01000055">
    <property type="protein sequence ID" value="NQE35429.1"/>
    <property type="molecule type" value="Genomic_DNA"/>
</dbReference>
<name>A0ABX2CYE4_9CYAN</name>
<comment type="caution">
    <text evidence="1">The sequence shown here is derived from an EMBL/GenBank/DDBJ whole genome shotgun (WGS) entry which is preliminary data.</text>
</comment>
<proteinExistence type="predicted"/>
<accession>A0ABX2CYE4</accession>
<evidence type="ECO:0000313" key="2">
    <source>
        <dbReference type="Proteomes" id="UP000702425"/>
    </source>
</evidence>
<reference evidence="1 2" key="1">
    <citation type="journal article" date="2020" name="Sci. Rep.">
        <title>A novel cyanobacterial geosmin producer, revising GeoA distribution and dispersion patterns in Bacteria.</title>
        <authorList>
            <person name="Churro C."/>
            <person name="Semedo-Aguiar A.P."/>
            <person name="Silva A.D."/>
            <person name="Pereira-Leal J.B."/>
            <person name="Leite R.B."/>
        </authorList>
    </citation>
    <scope>NUCLEOTIDE SEQUENCE [LARGE SCALE GENOMIC DNA]</scope>
    <source>
        <strain evidence="1 2">IPMA8</strain>
    </source>
</reference>
<sequence>MLYLLTITSLGIAIGGLWEVAEWTAGIVLSTEVIESLNDTIIDLILDSLRAAIAALTSFWTLQEWMRPCAAVGNQASIANSPSDRT</sequence>
<dbReference type="InterPro" id="IPR014509">
    <property type="entry name" value="YjdF-like"/>
</dbReference>